<keyword evidence="6" id="KW-0865">Zymogen</keyword>
<dbReference type="CDD" id="cd00190">
    <property type="entry name" value="Tryp_SPc"/>
    <property type="match status" value="1"/>
</dbReference>
<dbReference type="GO" id="GO:0006508">
    <property type="term" value="P:proteolysis"/>
    <property type="evidence" value="ECO:0007669"/>
    <property type="project" value="UniProtKB-KW"/>
</dbReference>
<keyword evidence="4 8" id="KW-0378">Hydrolase</keyword>
<dbReference type="InterPro" id="IPR050430">
    <property type="entry name" value="Peptidase_S1"/>
</dbReference>
<evidence type="ECO:0000313" key="12">
    <source>
        <dbReference type="Proteomes" id="UP000801492"/>
    </source>
</evidence>
<dbReference type="PROSITE" id="PS00134">
    <property type="entry name" value="TRYPSIN_HIS"/>
    <property type="match status" value="1"/>
</dbReference>
<dbReference type="PANTHER" id="PTHR24276:SF91">
    <property type="entry name" value="AT26814P-RELATED"/>
    <property type="match status" value="1"/>
</dbReference>
<evidence type="ECO:0000256" key="5">
    <source>
        <dbReference type="ARBA" id="ARBA00022825"/>
    </source>
</evidence>
<dbReference type="PROSITE" id="PS50240">
    <property type="entry name" value="TRYPSIN_DOM"/>
    <property type="match status" value="1"/>
</dbReference>
<dbReference type="Pfam" id="PF00089">
    <property type="entry name" value="Trypsin"/>
    <property type="match status" value="1"/>
</dbReference>
<proteinExistence type="inferred from homology"/>
<feature type="signal peptide" evidence="9">
    <location>
        <begin position="1"/>
        <end position="16"/>
    </location>
</feature>
<gene>
    <name evidence="11" type="ORF">ILUMI_15028</name>
</gene>
<keyword evidence="12" id="KW-1185">Reference proteome</keyword>
<evidence type="ECO:0000256" key="8">
    <source>
        <dbReference type="RuleBase" id="RU363034"/>
    </source>
</evidence>
<dbReference type="InterPro" id="IPR018114">
    <property type="entry name" value="TRYPSIN_HIS"/>
</dbReference>
<dbReference type="OrthoDB" id="6746550at2759"/>
<keyword evidence="5 8" id="KW-0720">Serine protease</keyword>
<dbReference type="PANTHER" id="PTHR24276">
    <property type="entry name" value="POLYSERASE-RELATED"/>
    <property type="match status" value="1"/>
</dbReference>
<sequence>MFRLILASALLAIAYGRTHPLQQELFDNRIINGKDANIEDHPYQLSFEIYGGHSCGAVLVRPNVAITAAHCTEGSSASQITIRAGTSIRGSGGQVAKVAEICEHPKYNPSNYWDYDFSVLKLDRSFELGSTVNIIQLVPQEEEVETGTLGTVSGWGLTTSGGLPLRLQSVEIPKVDDQKCRDVYKGYNISPRMICYGFDEGGKGSCNGDSGGPIVVNGKVSGLVSWAAGCSQPIYPTIYCRLSNPEIVAHLNNCLEKFNL</sequence>
<comment type="similarity">
    <text evidence="1">Belongs to the peptidase S1 family.</text>
</comment>
<organism evidence="11 12">
    <name type="scientific">Ignelater luminosus</name>
    <name type="common">Cucubano</name>
    <name type="synonym">Pyrophorus luminosus</name>
    <dbReference type="NCBI Taxonomy" id="2038154"/>
    <lineage>
        <taxon>Eukaryota</taxon>
        <taxon>Metazoa</taxon>
        <taxon>Ecdysozoa</taxon>
        <taxon>Arthropoda</taxon>
        <taxon>Hexapoda</taxon>
        <taxon>Insecta</taxon>
        <taxon>Pterygota</taxon>
        <taxon>Neoptera</taxon>
        <taxon>Endopterygota</taxon>
        <taxon>Coleoptera</taxon>
        <taxon>Polyphaga</taxon>
        <taxon>Elateriformia</taxon>
        <taxon>Elateroidea</taxon>
        <taxon>Elateridae</taxon>
        <taxon>Agrypninae</taxon>
        <taxon>Pyrophorini</taxon>
        <taxon>Ignelater</taxon>
    </lineage>
</organism>
<evidence type="ECO:0000256" key="3">
    <source>
        <dbReference type="ARBA" id="ARBA00022729"/>
    </source>
</evidence>
<dbReference type="InterPro" id="IPR009003">
    <property type="entry name" value="Peptidase_S1_PA"/>
</dbReference>
<dbReference type="PRINTS" id="PR00722">
    <property type="entry name" value="CHYMOTRYPSIN"/>
</dbReference>
<keyword evidence="2 8" id="KW-0645">Protease</keyword>
<evidence type="ECO:0000313" key="11">
    <source>
        <dbReference type="EMBL" id="KAF2891145.1"/>
    </source>
</evidence>
<keyword evidence="3 9" id="KW-0732">Signal</keyword>
<dbReference type="EMBL" id="VTPC01037774">
    <property type="protein sequence ID" value="KAF2891145.1"/>
    <property type="molecule type" value="Genomic_DNA"/>
</dbReference>
<dbReference type="InterPro" id="IPR001254">
    <property type="entry name" value="Trypsin_dom"/>
</dbReference>
<dbReference type="Proteomes" id="UP000801492">
    <property type="component" value="Unassembled WGS sequence"/>
</dbReference>
<evidence type="ECO:0000256" key="9">
    <source>
        <dbReference type="SAM" id="SignalP"/>
    </source>
</evidence>
<dbReference type="AlphaFoldDB" id="A0A8K0CXE7"/>
<dbReference type="GO" id="GO:0004252">
    <property type="term" value="F:serine-type endopeptidase activity"/>
    <property type="evidence" value="ECO:0007669"/>
    <property type="project" value="InterPro"/>
</dbReference>
<feature type="chain" id="PRO_5035432347" description="Peptidase S1 domain-containing protein" evidence="9">
    <location>
        <begin position="17"/>
        <end position="260"/>
    </location>
</feature>
<keyword evidence="7" id="KW-1015">Disulfide bond</keyword>
<feature type="domain" description="Peptidase S1" evidence="10">
    <location>
        <begin position="30"/>
        <end position="256"/>
    </location>
</feature>
<accession>A0A8K0CXE7</accession>
<dbReference type="InterPro" id="IPR033116">
    <property type="entry name" value="TRYPSIN_SER"/>
</dbReference>
<evidence type="ECO:0000259" key="10">
    <source>
        <dbReference type="PROSITE" id="PS50240"/>
    </source>
</evidence>
<evidence type="ECO:0000256" key="7">
    <source>
        <dbReference type="ARBA" id="ARBA00023157"/>
    </source>
</evidence>
<protein>
    <recommendedName>
        <fullName evidence="10">Peptidase S1 domain-containing protein</fullName>
    </recommendedName>
</protein>
<reference evidence="11" key="1">
    <citation type="submission" date="2019-08" db="EMBL/GenBank/DDBJ databases">
        <title>The genome of the North American firefly Photinus pyralis.</title>
        <authorList>
            <consortium name="Photinus pyralis genome working group"/>
            <person name="Fallon T.R."/>
            <person name="Sander Lower S.E."/>
            <person name="Weng J.-K."/>
        </authorList>
    </citation>
    <scope>NUCLEOTIDE SEQUENCE</scope>
    <source>
        <strain evidence="11">TRF0915ILg1</strain>
        <tissue evidence="11">Whole body</tissue>
    </source>
</reference>
<evidence type="ECO:0000256" key="4">
    <source>
        <dbReference type="ARBA" id="ARBA00022801"/>
    </source>
</evidence>
<dbReference type="PROSITE" id="PS00135">
    <property type="entry name" value="TRYPSIN_SER"/>
    <property type="match status" value="1"/>
</dbReference>
<evidence type="ECO:0000256" key="6">
    <source>
        <dbReference type="ARBA" id="ARBA00023145"/>
    </source>
</evidence>
<dbReference type="Gene3D" id="2.40.10.10">
    <property type="entry name" value="Trypsin-like serine proteases"/>
    <property type="match status" value="1"/>
</dbReference>
<dbReference type="InterPro" id="IPR043504">
    <property type="entry name" value="Peptidase_S1_PA_chymotrypsin"/>
</dbReference>
<name>A0A8K0CXE7_IGNLU</name>
<dbReference type="InterPro" id="IPR001314">
    <property type="entry name" value="Peptidase_S1A"/>
</dbReference>
<dbReference type="SMART" id="SM00020">
    <property type="entry name" value="Tryp_SPc"/>
    <property type="match status" value="1"/>
</dbReference>
<evidence type="ECO:0000256" key="2">
    <source>
        <dbReference type="ARBA" id="ARBA00022670"/>
    </source>
</evidence>
<evidence type="ECO:0000256" key="1">
    <source>
        <dbReference type="ARBA" id="ARBA00007664"/>
    </source>
</evidence>
<comment type="caution">
    <text evidence="11">The sequence shown here is derived from an EMBL/GenBank/DDBJ whole genome shotgun (WGS) entry which is preliminary data.</text>
</comment>
<dbReference type="SUPFAM" id="SSF50494">
    <property type="entry name" value="Trypsin-like serine proteases"/>
    <property type="match status" value="1"/>
</dbReference>
<dbReference type="FunFam" id="2.40.10.10:FF:000077">
    <property type="entry name" value="Predicted protein"/>
    <property type="match status" value="1"/>
</dbReference>